<evidence type="ECO:0000256" key="2">
    <source>
        <dbReference type="ARBA" id="ARBA00022840"/>
    </source>
</evidence>
<dbReference type="InterPro" id="IPR027417">
    <property type="entry name" value="P-loop_NTPase"/>
</dbReference>
<dbReference type="EMBL" id="PPTS01000007">
    <property type="protein sequence ID" value="RDB63536.1"/>
    <property type="molecule type" value="Genomic_DNA"/>
</dbReference>
<keyword evidence="1" id="KW-0547">Nucleotide-binding</keyword>
<evidence type="ECO:0000256" key="1">
    <source>
        <dbReference type="ARBA" id="ARBA00022741"/>
    </source>
</evidence>
<dbReference type="InterPro" id="IPR005702">
    <property type="entry name" value="Wzc-like_C"/>
</dbReference>
<dbReference type="AlphaFoldDB" id="A0A369LZ79"/>
<dbReference type="NCBIfam" id="TIGR01007">
    <property type="entry name" value="eps_fam"/>
    <property type="match status" value="1"/>
</dbReference>
<dbReference type="GO" id="GO:0005524">
    <property type="term" value="F:ATP binding"/>
    <property type="evidence" value="ECO:0007669"/>
    <property type="project" value="UniProtKB-KW"/>
</dbReference>
<accession>A0A369LZ79</accession>
<keyword evidence="2" id="KW-0067">ATP-binding</keyword>
<reference evidence="3 4" key="1">
    <citation type="journal article" date="2018" name="Elife">
        <title>Discovery and characterization of a prevalent human gut bacterial enzyme sufficient for the inactivation of a family of plant toxins.</title>
        <authorList>
            <person name="Koppel N."/>
            <person name="Bisanz J.E."/>
            <person name="Pandelia M.E."/>
            <person name="Turnbaugh P.J."/>
            <person name="Balskus E.P."/>
        </authorList>
    </citation>
    <scope>NUCLEOTIDE SEQUENCE [LARGE SCALE GENOMIC DNA]</scope>
    <source>
        <strain evidence="3 4">3C</strain>
    </source>
</reference>
<dbReference type="Pfam" id="PF09140">
    <property type="entry name" value="MipZ"/>
    <property type="match status" value="1"/>
</dbReference>
<sequence>MSTLYANIGFMGVDDPLCTVVVTSTVPEEGKSTIALALARAMAASGKRTLLLECDLRRRSLARMAGVRPDIGWGAVAVGDAALRRAVSPAGGENLFLLDAEPDLPSPADLLDSARFRALFDTLARTFDYVVVDTPPVGAFVDAAVVASQADATVLVVREGYVRGEGVARACAQLEQAGANVVGVAMNFCSSSPSPEGR</sequence>
<evidence type="ECO:0000313" key="4">
    <source>
        <dbReference type="Proteomes" id="UP000254000"/>
    </source>
</evidence>
<proteinExistence type="predicted"/>
<dbReference type="SUPFAM" id="SSF52540">
    <property type="entry name" value="P-loop containing nucleoside triphosphate hydrolases"/>
    <property type="match status" value="1"/>
</dbReference>
<dbReference type="PANTHER" id="PTHR32309:SF13">
    <property type="entry name" value="FERRIC ENTEROBACTIN TRANSPORT PROTEIN FEPE"/>
    <property type="match status" value="1"/>
</dbReference>
<dbReference type="OrthoDB" id="9812433at2"/>
<comment type="caution">
    <text evidence="3">The sequence shown here is derived from an EMBL/GenBank/DDBJ whole genome shotgun (WGS) entry which is preliminary data.</text>
</comment>
<dbReference type="PANTHER" id="PTHR32309">
    <property type="entry name" value="TYROSINE-PROTEIN KINASE"/>
    <property type="match status" value="1"/>
</dbReference>
<dbReference type="InterPro" id="IPR015223">
    <property type="entry name" value="MipZ"/>
</dbReference>
<name>A0A369LZ79_9ACTN</name>
<protein>
    <submittedName>
        <fullName evidence="3">Capsular biosynthesis protein</fullName>
    </submittedName>
</protein>
<organism evidence="3 4">
    <name type="scientific">Gordonibacter pamelaeae</name>
    <dbReference type="NCBI Taxonomy" id="471189"/>
    <lineage>
        <taxon>Bacteria</taxon>
        <taxon>Bacillati</taxon>
        <taxon>Actinomycetota</taxon>
        <taxon>Coriobacteriia</taxon>
        <taxon>Eggerthellales</taxon>
        <taxon>Eggerthellaceae</taxon>
        <taxon>Gordonibacter</taxon>
    </lineage>
</organism>
<dbReference type="GO" id="GO:0004713">
    <property type="term" value="F:protein tyrosine kinase activity"/>
    <property type="evidence" value="ECO:0007669"/>
    <property type="project" value="TreeGrafter"/>
</dbReference>
<dbReference type="CDD" id="cd05387">
    <property type="entry name" value="BY-kinase"/>
    <property type="match status" value="1"/>
</dbReference>
<dbReference type="GO" id="GO:0005886">
    <property type="term" value="C:plasma membrane"/>
    <property type="evidence" value="ECO:0007669"/>
    <property type="project" value="TreeGrafter"/>
</dbReference>
<dbReference type="InterPro" id="IPR050445">
    <property type="entry name" value="Bact_polysacc_biosynth/exp"/>
</dbReference>
<keyword evidence="4" id="KW-1185">Reference proteome</keyword>
<dbReference type="Proteomes" id="UP000254000">
    <property type="component" value="Unassembled WGS sequence"/>
</dbReference>
<evidence type="ECO:0000313" key="3">
    <source>
        <dbReference type="EMBL" id="RDB63536.1"/>
    </source>
</evidence>
<gene>
    <name evidence="3" type="ORF">C1877_11775</name>
</gene>
<dbReference type="Gene3D" id="3.40.50.300">
    <property type="entry name" value="P-loop containing nucleotide triphosphate hydrolases"/>
    <property type="match status" value="1"/>
</dbReference>